<evidence type="ECO:0000256" key="4">
    <source>
        <dbReference type="ARBA" id="ARBA00022679"/>
    </source>
</evidence>
<organism evidence="10">
    <name type="scientific">Granulicella tundricola (strain ATCC BAA-1859 / DSM 23138 / MP5ACTX9)</name>
    <dbReference type="NCBI Taxonomy" id="1198114"/>
    <lineage>
        <taxon>Bacteria</taxon>
        <taxon>Pseudomonadati</taxon>
        <taxon>Acidobacteriota</taxon>
        <taxon>Terriglobia</taxon>
        <taxon>Terriglobales</taxon>
        <taxon>Acidobacteriaceae</taxon>
        <taxon>Granulicella</taxon>
    </lineage>
</organism>
<keyword evidence="4" id="KW-0808">Transferase</keyword>
<dbReference type="eggNOG" id="COG1807">
    <property type="taxonomic scope" value="Bacteria"/>
</dbReference>
<dbReference type="EMBL" id="CP002480">
    <property type="protein sequence ID" value="ADW70704.1"/>
    <property type="molecule type" value="Genomic_DNA"/>
</dbReference>
<feature type="transmembrane region" description="Helical" evidence="8">
    <location>
        <begin position="202"/>
        <end position="226"/>
    </location>
</feature>
<gene>
    <name evidence="9" type="ordered locus">AciX9_3703</name>
</gene>
<dbReference type="GO" id="GO:0016763">
    <property type="term" value="F:pentosyltransferase activity"/>
    <property type="evidence" value="ECO:0007669"/>
    <property type="project" value="TreeGrafter"/>
</dbReference>
<evidence type="ECO:0000256" key="7">
    <source>
        <dbReference type="ARBA" id="ARBA00023136"/>
    </source>
</evidence>
<feature type="transmembrane region" description="Helical" evidence="8">
    <location>
        <begin position="21"/>
        <end position="39"/>
    </location>
</feature>
<evidence type="ECO:0000313" key="10">
    <source>
        <dbReference type="Proteomes" id="UP000000343"/>
    </source>
</evidence>
<keyword evidence="5 8" id="KW-0812">Transmembrane</keyword>
<dbReference type="KEGG" id="acm:AciX9_3703"/>
<evidence type="ECO:0000313" key="9">
    <source>
        <dbReference type="EMBL" id="ADW70704.1"/>
    </source>
</evidence>
<feature type="transmembrane region" description="Helical" evidence="8">
    <location>
        <begin position="392"/>
        <end position="409"/>
    </location>
</feature>
<protein>
    <submittedName>
        <fullName evidence="9">Uncharacterized protein</fullName>
    </submittedName>
</protein>
<dbReference type="PANTHER" id="PTHR33908">
    <property type="entry name" value="MANNOSYLTRANSFERASE YKCB-RELATED"/>
    <property type="match status" value="1"/>
</dbReference>
<evidence type="ECO:0000256" key="8">
    <source>
        <dbReference type="SAM" id="Phobius"/>
    </source>
</evidence>
<feature type="transmembrane region" description="Helical" evidence="8">
    <location>
        <begin position="246"/>
        <end position="265"/>
    </location>
</feature>
<evidence type="ECO:0000256" key="2">
    <source>
        <dbReference type="ARBA" id="ARBA00022475"/>
    </source>
</evidence>
<keyword evidence="2" id="KW-1003">Cell membrane</keyword>
<sequence>MQAVLRWMRAEDDPLRLPSRLFWVGLALRVAYITLAHTYKIRLILDHFQFGWEMGRIARSLATGYGFANPFNGHSGPTAWTPPLYPLLLAGVFKVFGVYTLKSAWVILTINSIFSAATGCAVYEIAWRCFGRDAKGLKVALWSGWLWALYPAAMQYAVHWVWDMALTALLFSWVLVLALRVRAVGDPTETNPQSARRWLLFGVLWGVIALSNSSLLTFLPACGLWMVWPELTGLPRHVLRALRNAVLAAVCCLAMLAPWVARNWYTFHAFIPMRANLGAELYQSVLQTNDGFPWGGTLSLAEADPEFQRYEHMGEVAFSKAQGERAKEIIRRDPRTFARHAALRVFFFWVSVPHPVEKSVFIEATREANYAFLSLAGLLGLALALHRRVPGAWLFFWAFALFPLIYYFITVQARFRHPLEPIITVLAVYLFQSAELPSEKRRRLAEAHA</sequence>
<dbReference type="InterPro" id="IPR050297">
    <property type="entry name" value="LipidA_mod_glycosyltrf_83"/>
</dbReference>
<feature type="transmembrane region" description="Helical" evidence="8">
    <location>
        <begin position="368"/>
        <end position="385"/>
    </location>
</feature>
<evidence type="ECO:0000256" key="3">
    <source>
        <dbReference type="ARBA" id="ARBA00022676"/>
    </source>
</evidence>
<dbReference type="STRING" id="1198114.AciX9_3703"/>
<dbReference type="PaxDb" id="1198114-AciX9_3703"/>
<dbReference type="PANTHER" id="PTHR33908:SF11">
    <property type="entry name" value="MEMBRANE PROTEIN"/>
    <property type="match status" value="1"/>
</dbReference>
<keyword evidence="3" id="KW-0328">Glycosyltransferase</keyword>
<dbReference type="HOGENOM" id="CLU_615273_0_0_0"/>
<keyword evidence="7 8" id="KW-0472">Membrane</keyword>
<feature type="transmembrane region" description="Helical" evidence="8">
    <location>
        <begin position="104"/>
        <end position="127"/>
    </location>
</feature>
<evidence type="ECO:0000256" key="1">
    <source>
        <dbReference type="ARBA" id="ARBA00004651"/>
    </source>
</evidence>
<evidence type="ECO:0000256" key="6">
    <source>
        <dbReference type="ARBA" id="ARBA00022989"/>
    </source>
</evidence>
<evidence type="ECO:0000256" key="5">
    <source>
        <dbReference type="ARBA" id="ARBA00022692"/>
    </source>
</evidence>
<accession>E8WVU5</accession>
<proteinExistence type="predicted"/>
<reference evidence="10" key="1">
    <citation type="submission" date="2011-01" db="EMBL/GenBank/DDBJ databases">
        <title>Complete sequence of chromosome of Acidobacterium sp. MP5ACTX9.</title>
        <authorList>
            <consortium name="US DOE Joint Genome Institute"/>
            <person name="Lucas S."/>
            <person name="Copeland A."/>
            <person name="Lapidus A."/>
            <person name="Cheng J.-F."/>
            <person name="Goodwin L."/>
            <person name="Pitluck S."/>
            <person name="Teshima H."/>
            <person name="Detter J.C."/>
            <person name="Han C."/>
            <person name="Tapia R."/>
            <person name="Land M."/>
            <person name="Hauser L."/>
            <person name="Kyrpides N."/>
            <person name="Ivanova N."/>
            <person name="Ovchinnikova G."/>
            <person name="Pagani I."/>
            <person name="Rawat S.R."/>
            <person name="Mannisto M."/>
            <person name="Haggblom M.M."/>
            <person name="Woyke T."/>
        </authorList>
    </citation>
    <scope>NUCLEOTIDE SEQUENCE [LARGE SCALE GENOMIC DNA]</scope>
    <source>
        <strain evidence="10">MP5ACTX9</strain>
    </source>
</reference>
<dbReference type="AlphaFoldDB" id="E8WVU5"/>
<feature type="transmembrane region" description="Helical" evidence="8">
    <location>
        <begin position="164"/>
        <end position="181"/>
    </location>
</feature>
<dbReference type="GO" id="GO:0009103">
    <property type="term" value="P:lipopolysaccharide biosynthetic process"/>
    <property type="evidence" value="ECO:0007669"/>
    <property type="project" value="UniProtKB-ARBA"/>
</dbReference>
<keyword evidence="6 8" id="KW-1133">Transmembrane helix</keyword>
<dbReference type="Proteomes" id="UP000000343">
    <property type="component" value="Chromosome"/>
</dbReference>
<comment type="subcellular location">
    <subcellularLocation>
        <location evidence="1">Cell membrane</location>
        <topology evidence="1">Multi-pass membrane protein</topology>
    </subcellularLocation>
</comment>
<keyword evidence="10" id="KW-1185">Reference proteome</keyword>
<dbReference type="GO" id="GO:0005886">
    <property type="term" value="C:plasma membrane"/>
    <property type="evidence" value="ECO:0007669"/>
    <property type="project" value="UniProtKB-SubCell"/>
</dbReference>
<name>E8WVU5_GRATM</name>